<dbReference type="Proteomes" id="UP000263012">
    <property type="component" value="Chromosome"/>
</dbReference>
<dbReference type="CDD" id="cd00085">
    <property type="entry name" value="HNHc"/>
    <property type="match status" value="1"/>
</dbReference>
<dbReference type="KEGG" id="hdf:AArcSl_0654"/>
<proteinExistence type="predicted"/>
<dbReference type="EMBL" id="CP025066">
    <property type="protein sequence ID" value="AUX08304.1"/>
    <property type="molecule type" value="Genomic_DNA"/>
</dbReference>
<keyword evidence="2" id="KW-0255">Endonuclease</keyword>
<gene>
    <name evidence="2" type="ORF">AArcSl_0654</name>
</gene>
<dbReference type="SMART" id="SM00507">
    <property type="entry name" value="HNHc"/>
    <property type="match status" value="1"/>
</dbReference>
<evidence type="ECO:0000313" key="2">
    <source>
        <dbReference type="EMBL" id="AUX08304.1"/>
    </source>
</evidence>
<sequence>MARNQGYSTFPAGVREEILQRDGYQCQVCGRRGPERGGNIDLEAHHMQEDPELVDRDHPDNGTTMCIPCHHLVTHRMTADDLPFDLDGVAAEVNLLYKDIEILTYLYENGPATTSEIRAVTSGSARTSIIERLWSLMSVDQEVDSLDQPLIDKDLDTDEWGYPDDIGRTVRGRIPETEEEMMDRLRDELLRRLLDAGVPRSTIALFFGRSRRATFYISKRAGAIRVPFDDDEHSEALMDGDDFGEVVDGLAKLFEEVSSR</sequence>
<organism evidence="2 3">
    <name type="scientific">Halalkaliarchaeum desulfuricum</name>
    <dbReference type="NCBI Taxonomy" id="2055893"/>
    <lineage>
        <taxon>Archaea</taxon>
        <taxon>Methanobacteriati</taxon>
        <taxon>Methanobacteriota</taxon>
        <taxon>Stenosarchaea group</taxon>
        <taxon>Halobacteria</taxon>
        <taxon>Halobacteriales</taxon>
        <taxon>Haloferacaceae</taxon>
        <taxon>Halalkaliarchaeum</taxon>
    </lineage>
</organism>
<dbReference type="Gene3D" id="1.10.30.50">
    <property type="match status" value="1"/>
</dbReference>
<feature type="domain" description="HNH nuclease" evidence="1">
    <location>
        <begin position="13"/>
        <end position="71"/>
    </location>
</feature>
<dbReference type="OrthoDB" id="11472at2157"/>
<keyword evidence="3" id="KW-1185">Reference proteome</keyword>
<dbReference type="GO" id="GO:0004519">
    <property type="term" value="F:endonuclease activity"/>
    <property type="evidence" value="ECO:0007669"/>
    <property type="project" value="UniProtKB-KW"/>
</dbReference>
<reference evidence="3" key="1">
    <citation type="submission" date="2017-11" db="EMBL/GenBank/DDBJ databases">
        <title>Phenotypic and genomic properties of facultatively anaerobic sulfur-reducing natronoarchaea from hypersaline soda lakes.</title>
        <authorList>
            <person name="Sorokin D.Y."/>
            <person name="Kublanov I.V."/>
            <person name="Roman P."/>
            <person name="Sinninghe Damste J.S."/>
            <person name="Golyshin P.N."/>
            <person name="Rojo D."/>
            <person name="Ciordia S."/>
            <person name="Mena M.D.C."/>
            <person name="Ferrer M."/>
            <person name="Messina E."/>
            <person name="Smedile F."/>
            <person name="La Spada G."/>
            <person name="La Cono V."/>
            <person name="Yakimov M.M."/>
        </authorList>
    </citation>
    <scope>NUCLEOTIDE SEQUENCE [LARGE SCALE GENOMIC DNA]</scope>
    <source>
        <strain evidence="3">AArc-Sl</strain>
    </source>
</reference>
<dbReference type="AlphaFoldDB" id="A0A343TGT2"/>
<accession>A0A343TGT2</accession>
<evidence type="ECO:0000313" key="3">
    <source>
        <dbReference type="Proteomes" id="UP000263012"/>
    </source>
</evidence>
<dbReference type="InterPro" id="IPR003615">
    <property type="entry name" value="HNH_nuc"/>
</dbReference>
<keyword evidence="2" id="KW-0540">Nuclease</keyword>
<name>A0A343TGT2_9EURY</name>
<keyword evidence="2" id="KW-0378">Hydrolase</keyword>
<evidence type="ECO:0000259" key="1">
    <source>
        <dbReference type="SMART" id="SM00507"/>
    </source>
</evidence>
<protein>
    <submittedName>
        <fullName evidence="2">HNH family endonuclease</fullName>
    </submittedName>
</protein>